<evidence type="ECO:0000256" key="4">
    <source>
        <dbReference type="ARBA" id="ARBA00022833"/>
    </source>
</evidence>
<organism evidence="7 8">
    <name type="scientific">Anaerostipes hadrus</name>
    <dbReference type="NCBI Taxonomy" id="649756"/>
    <lineage>
        <taxon>Bacteria</taxon>
        <taxon>Bacillati</taxon>
        <taxon>Bacillota</taxon>
        <taxon>Clostridia</taxon>
        <taxon>Lachnospirales</taxon>
        <taxon>Lachnospiraceae</taxon>
        <taxon>Anaerostipes</taxon>
    </lineage>
</organism>
<keyword evidence="1" id="KW-0645">Protease</keyword>
<reference evidence="7 8" key="1">
    <citation type="journal article" date="2016" name="Sci. Rep.">
        <title>Accelerated dysbiosis of gut microbiota during aggravation of DSS-induced colitis by a butyrate-producing bacterium.</title>
        <authorList>
            <person name="Zhang Q."/>
            <person name="Wu Y."/>
            <person name="Wang J."/>
            <person name="Wu G."/>
            <person name="Long W."/>
            <person name="Xue Z."/>
            <person name="Wang L."/>
            <person name="Zhang X."/>
            <person name="Pang X."/>
            <person name="Zhao Y."/>
            <person name="Zhao L."/>
            <person name="Zhang C."/>
        </authorList>
    </citation>
    <scope>NUCLEOTIDE SEQUENCE [LARGE SCALE GENOMIC DNA]</scope>
    <source>
        <strain evidence="7 8">BPB5</strain>
    </source>
</reference>
<dbReference type="InterPro" id="IPR028090">
    <property type="entry name" value="JAB_dom_prok"/>
</dbReference>
<dbReference type="GO" id="GO:0008237">
    <property type="term" value="F:metallopeptidase activity"/>
    <property type="evidence" value="ECO:0007669"/>
    <property type="project" value="UniProtKB-KW"/>
</dbReference>
<accession>A0A1Q2CA39</accession>
<evidence type="ECO:0000256" key="5">
    <source>
        <dbReference type="ARBA" id="ARBA00023049"/>
    </source>
</evidence>
<dbReference type="GO" id="GO:0006508">
    <property type="term" value="P:proteolysis"/>
    <property type="evidence" value="ECO:0007669"/>
    <property type="project" value="UniProtKB-KW"/>
</dbReference>
<proteinExistence type="predicted"/>
<dbReference type="RefSeq" id="WP_077327337.1">
    <property type="nucleotide sequence ID" value="NZ_CP012098.1"/>
</dbReference>
<evidence type="ECO:0000256" key="1">
    <source>
        <dbReference type="ARBA" id="ARBA00022670"/>
    </source>
</evidence>
<dbReference type="GO" id="GO:0046872">
    <property type="term" value="F:metal ion binding"/>
    <property type="evidence" value="ECO:0007669"/>
    <property type="project" value="UniProtKB-KW"/>
</dbReference>
<evidence type="ECO:0000313" key="7">
    <source>
        <dbReference type="EMBL" id="AQP40617.1"/>
    </source>
</evidence>
<dbReference type="AlphaFoldDB" id="A0A1Q2CA39"/>
<protein>
    <recommendedName>
        <fullName evidence="6">JAB domain-containing protein</fullName>
    </recommendedName>
</protein>
<keyword evidence="2" id="KW-0479">Metal-binding</keyword>
<evidence type="ECO:0000259" key="6">
    <source>
        <dbReference type="Pfam" id="PF14464"/>
    </source>
</evidence>
<keyword evidence="3" id="KW-0378">Hydrolase</keyword>
<evidence type="ECO:0000256" key="3">
    <source>
        <dbReference type="ARBA" id="ARBA00022801"/>
    </source>
</evidence>
<dbReference type="Proteomes" id="UP000188159">
    <property type="component" value="Chromosome"/>
</dbReference>
<dbReference type="EMBL" id="CP012098">
    <property type="protein sequence ID" value="AQP40617.1"/>
    <property type="molecule type" value="Genomic_DNA"/>
</dbReference>
<evidence type="ECO:0000256" key="2">
    <source>
        <dbReference type="ARBA" id="ARBA00022723"/>
    </source>
</evidence>
<keyword evidence="4" id="KW-0862">Zinc</keyword>
<evidence type="ECO:0000313" key="8">
    <source>
        <dbReference type="Proteomes" id="UP000188159"/>
    </source>
</evidence>
<dbReference type="Pfam" id="PF14464">
    <property type="entry name" value="Prok-JAB"/>
    <property type="match status" value="1"/>
</dbReference>
<dbReference type="Gene3D" id="3.40.140.10">
    <property type="entry name" value="Cytidine Deaminase, domain 2"/>
    <property type="match status" value="1"/>
</dbReference>
<gene>
    <name evidence="7" type="ORF">DO83_14195</name>
</gene>
<feature type="domain" description="JAB" evidence="6">
    <location>
        <begin position="29"/>
        <end position="132"/>
    </location>
</feature>
<dbReference type="SUPFAM" id="SSF102712">
    <property type="entry name" value="JAB1/MPN domain"/>
    <property type="match status" value="1"/>
</dbReference>
<sequence length="158" mass="18540">MYYIINDLKIIIKPEVFCDLKRYYYCNTKYETGGILLGKFNRNNGIIEIVEIYELKTNFFSTIFYKRNARKAQKIINKRWFETEGVINYIGEWHTHPSMQASPSETDIHSLKEITAKVRDSLPGTLLIIVGKDEKINLIVQRENTIEMQLLAEEEKGE</sequence>
<name>A0A1Q2CA39_ANAHA</name>
<keyword evidence="5" id="KW-0482">Metalloprotease</keyword>